<evidence type="ECO:0000256" key="7">
    <source>
        <dbReference type="ARBA" id="ARBA00023180"/>
    </source>
</evidence>
<dbReference type="PANTHER" id="PTHR47333">
    <property type="entry name" value="VON WILLEBRAND FACTOR C AND EGF DOMAIN-CONTAINING PROTEIN"/>
    <property type="match status" value="1"/>
</dbReference>
<proteinExistence type="predicted"/>
<dbReference type="InterPro" id="IPR052080">
    <property type="entry name" value="vWF_C/EGF_Fibrillin"/>
</dbReference>
<feature type="domain" description="Sushi" evidence="12">
    <location>
        <begin position="1152"/>
        <end position="1201"/>
    </location>
</feature>
<evidence type="ECO:0000256" key="2">
    <source>
        <dbReference type="ARBA" id="ARBA00022525"/>
    </source>
</evidence>
<dbReference type="InterPro" id="IPR001881">
    <property type="entry name" value="EGF-like_Ca-bd_dom"/>
</dbReference>
<dbReference type="FunFam" id="2.10.25.10:FF:000119">
    <property type="entry name" value="vitamin K-dependent protein S"/>
    <property type="match status" value="2"/>
</dbReference>
<evidence type="ECO:0000256" key="5">
    <source>
        <dbReference type="ARBA" id="ARBA00022737"/>
    </source>
</evidence>
<feature type="region of interest" description="Disordered" evidence="10">
    <location>
        <begin position="1"/>
        <end position="115"/>
    </location>
</feature>
<evidence type="ECO:0000259" key="11">
    <source>
        <dbReference type="PROSITE" id="PS50026"/>
    </source>
</evidence>
<feature type="compositionally biased region" description="Polar residues" evidence="10">
    <location>
        <begin position="18"/>
        <end position="33"/>
    </location>
</feature>
<dbReference type="FunFam" id="2.10.25.10:FF:000005">
    <property type="entry name" value="Fibrillin 2"/>
    <property type="match status" value="2"/>
</dbReference>
<dbReference type="CDD" id="cd00033">
    <property type="entry name" value="CCP"/>
    <property type="match status" value="5"/>
</dbReference>
<dbReference type="FunFam" id="2.10.25.10:FF:000010">
    <property type="entry name" value="Pro-epidermal growth factor"/>
    <property type="match status" value="1"/>
</dbReference>
<dbReference type="FunFam" id="2.10.25.10:FF:000037">
    <property type="entry name" value="Signal peptide, CUB domain and EGF-like domain-containing 2"/>
    <property type="match status" value="1"/>
</dbReference>
<feature type="domain" description="Sushi" evidence="12">
    <location>
        <begin position="1519"/>
        <end position="1581"/>
    </location>
</feature>
<dbReference type="InterPro" id="IPR009030">
    <property type="entry name" value="Growth_fac_rcpt_cys_sf"/>
</dbReference>
<evidence type="ECO:0000256" key="4">
    <source>
        <dbReference type="ARBA" id="ARBA00022729"/>
    </source>
</evidence>
<dbReference type="SUPFAM" id="SSF57535">
    <property type="entry name" value="Complement control module/SCR domain"/>
    <property type="match status" value="4"/>
</dbReference>
<dbReference type="InterPro" id="IPR018097">
    <property type="entry name" value="EGF_Ca-bd_CS"/>
</dbReference>
<feature type="disulfide bond" evidence="9">
    <location>
        <begin position="1552"/>
        <end position="1579"/>
    </location>
</feature>
<accession>A0A812CEX3</accession>
<dbReference type="PANTHER" id="PTHR47333:SF4">
    <property type="entry name" value="EGF-LIKE DOMAIN-CONTAINING PROTEIN"/>
    <property type="match status" value="1"/>
</dbReference>
<dbReference type="EMBL" id="CAHIKZ030001471">
    <property type="protein sequence ID" value="CAE1265222.1"/>
    <property type="molecule type" value="Genomic_DNA"/>
</dbReference>
<feature type="domain" description="EGF-like" evidence="11">
    <location>
        <begin position="1094"/>
        <end position="1134"/>
    </location>
</feature>
<keyword evidence="6 9" id="KW-1015">Disulfide bond</keyword>
<dbReference type="Pfam" id="PF00084">
    <property type="entry name" value="Sushi"/>
    <property type="match status" value="5"/>
</dbReference>
<feature type="domain" description="EGF-like" evidence="11">
    <location>
        <begin position="1411"/>
        <end position="1451"/>
    </location>
</feature>
<comment type="caution">
    <text evidence="8">Lacks conserved residue(s) required for the propagation of feature annotation.</text>
</comment>
<dbReference type="FunFam" id="2.10.25.10:FF:000240">
    <property type="entry name" value="Vitamin K-dependent protein S"/>
    <property type="match status" value="3"/>
</dbReference>
<dbReference type="PROSITE" id="PS50026">
    <property type="entry name" value="EGF_3"/>
    <property type="match status" value="7"/>
</dbReference>
<feature type="domain" description="Sushi" evidence="12">
    <location>
        <begin position="1349"/>
        <end position="1411"/>
    </location>
</feature>
<keyword evidence="4" id="KW-0732">Signal</keyword>
<dbReference type="GO" id="GO:0005576">
    <property type="term" value="C:extracellular region"/>
    <property type="evidence" value="ECO:0007669"/>
    <property type="project" value="UniProtKB-SubCell"/>
</dbReference>
<dbReference type="SMART" id="SM01411">
    <property type="entry name" value="Ephrin_rec_like"/>
    <property type="match status" value="4"/>
</dbReference>
<dbReference type="SMART" id="SM00181">
    <property type="entry name" value="EGF"/>
    <property type="match status" value="22"/>
</dbReference>
<dbReference type="Pfam" id="PF12662">
    <property type="entry name" value="cEGF"/>
    <property type="match status" value="3"/>
</dbReference>
<keyword evidence="9" id="KW-0768">Sushi</keyword>
<gene>
    <name evidence="13" type="ORF">SPHA_34578</name>
</gene>
<dbReference type="PROSITE" id="PS00010">
    <property type="entry name" value="ASX_HYDROXYL"/>
    <property type="match status" value="9"/>
</dbReference>
<feature type="domain" description="Sushi" evidence="12">
    <location>
        <begin position="1238"/>
        <end position="1307"/>
    </location>
</feature>
<feature type="disulfide bond" evidence="9">
    <location>
        <begin position="1172"/>
        <end position="1199"/>
    </location>
</feature>
<name>A0A812CEX3_ACAPH</name>
<evidence type="ECO:0000256" key="8">
    <source>
        <dbReference type="PROSITE-ProRule" id="PRU00076"/>
    </source>
</evidence>
<sequence length="1596" mass="175866">MNVFAASRHEANEHLQLKASTQDETPLSTVSETSTREDGPAASNDNALSEKQSQEFEVVVKPEPPDNGYENNNQTVNGQSDMSLEGVDMSQHAESLPNSSPIEQNQSSSVLSFPPLDSASPNFHVQSSGTVKSTYEVTLQRAASKFSMSSQLFGTALSRKVRASASSYRCNCSIPGYKDSSNLHACADINECLDNNAGCEDRCENLHGSYKCRCEKKGYHLSPDRHNCKDINECKRYKKACQGGKCLNTLGSYVCHCNKSFILSADKSHCIDIDECKVNNGGCSIGCENLIGSFKCTCPENTYTMAADGVTCLDINECKKNNGGCSQKCINIIGSYKCDCTEHGKVLADDGHICQFCPENTYYIGSNKTCKKCPENSYTKSKSHLSIEDCVCNKGFEGNPSQGITCTDINECNAPLNQTMGCVYGCVNIPGSAFCTCPNGFVLQDNGKDCSDINECVTDNGGCQQICINIDGGHMCECHGPGFLLSEDNYTCIDINECLHGFGCEYDCLNTNGSAQCICPEGYILEANQKNCTDIDECQQTDNLCDDKCVNTEGSYKCICGSPGLKLSYDKQSCIDINECVEGFNLCEDLCLNTIGSFYCECQTVGFKLAEDNAKCEDIDECASDITNGCDQVCFNVPGSYDCDCHPGYWMDDNFQCSACPINTFRTAKHQQCVLCPTLSQTNGTGKTSIEDCFCREGYEGYPAENIACTDIDECENNTLGCVYQCHNTQGEAYCSCPAGFKVAKDGKTCADIDECALYNGNCAQICINNNGSYECQCNEERFYLAKDKHLCEDIDECAVENYNCSHICVNTVGGAYCACKTGYRLQKDKKTCTDFNECEKMRNICDDICINTIGSYKCLCNKTGFALHHNRRTCADINECNQNKTLCHQVCKNTRGSYRCLCHSGFVMGEDGYTCEDFDDCASEGTHGCSSICVNIPGSYMCDCPLGYQLIWGKDCHKCSHDYYRGKNDTRCKKCPSSSNTINDASVSIDDCICAPGYIRDKTGKNHCTSIYECMVIGLNCTMSCEVTSEAPHCACSKGYVLAENKYDCDDLDECKQNNGECEQICINTHGSYKCECDDGFRQLLDDPSSCEEIDECKMNNGNCTHQCINEIGSFHCECNTGYTLDQDGRTCLSPTCFNFKAPKHGRVVTKVCQDPKKEDIFTGLKCQVECLPGYQIEGLDVRTCLKNGTWSGIPPTCIEINECKIDNGNCGHKCVNDEGSYHCECNFGYTLHTDGRTCLSKPCLGLVVPKFGKIRPQKCLKTREDVKTGTQCHIQCFPGYKIQGDTLRICQENSTWSGTDAICKEINECKIDNGNCGHKCVNDEGSYHCECNFGYTLHTDGRTCLSNPCPAVVIPSFAKVSPPECLGEDIKAGTKCYIQCFKGYKIRGSFLRICQANSIWSGVNPICKEINECKIDNGNCSHKCVNDEGSYHCECNFGYTLHTDGRTCLSKPCHALVTPDFGKVLPPRCLYSDGNDLKAGTKCRVRCLKGYKIHGSKLRVCQENGTWSGEDVVCKVKGCSMLEQIPNGFTEPAECQRRRVHVLDFCQIKCKPGYRLVGEPITECLQIQKWSTKLPKCEPSKKSFLFYPFLNGNQ</sequence>
<dbReference type="PROSITE" id="PS50923">
    <property type="entry name" value="SUSHI"/>
    <property type="match status" value="5"/>
</dbReference>
<keyword evidence="14" id="KW-1185">Reference proteome</keyword>
<feature type="domain" description="Sushi" evidence="12">
    <location>
        <begin position="1469"/>
        <end position="1518"/>
    </location>
</feature>
<dbReference type="SUPFAM" id="SSF57196">
    <property type="entry name" value="EGF/Laminin"/>
    <property type="match status" value="5"/>
</dbReference>
<organism evidence="13 14">
    <name type="scientific">Acanthosepion pharaonis</name>
    <name type="common">Pharaoh cuttlefish</name>
    <name type="synonym">Sepia pharaonis</name>
    <dbReference type="NCBI Taxonomy" id="158019"/>
    <lineage>
        <taxon>Eukaryota</taxon>
        <taxon>Metazoa</taxon>
        <taxon>Spiralia</taxon>
        <taxon>Lophotrochozoa</taxon>
        <taxon>Mollusca</taxon>
        <taxon>Cephalopoda</taxon>
        <taxon>Coleoidea</taxon>
        <taxon>Decapodiformes</taxon>
        <taxon>Sepiida</taxon>
        <taxon>Sepiina</taxon>
        <taxon>Sepiidae</taxon>
        <taxon>Acanthosepion</taxon>
    </lineage>
</organism>
<dbReference type="InterPro" id="IPR000742">
    <property type="entry name" value="EGF"/>
</dbReference>
<feature type="domain" description="EGF-like" evidence="11">
    <location>
        <begin position="877"/>
        <end position="917"/>
    </location>
</feature>
<dbReference type="SUPFAM" id="SSF57184">
    <property type="entry name" value="Growth factor receptor domain"/>
    <property type="match status" value="7"/>
</dbReference>
<feature type="compositionally biased region" description="Basic and acidic residues" evidence="10">
    <location>
        <begin position="7"/>
        <end position="16"/>
    </location>
</feature>
<feature type="compositionally biased region" description="Basic and acidic residues" evidence="10">
    <location>
        <begin position="52"/>
        <end position="64"/>
    </location>
</feature>
<feature type="compositionally biased region" description="Polar residues" evidence="10">
    <location>
        <begin position="69"/>
        <end position="82"/>
    </location>
</feature>
<feature type="disulfide bond" evidence="9">
    <location>
        <begin position="1382"/>
        <end position="1409"/>
    </location>
</feature>
<protein>
    <submittedName>
        <fullName evidence="13">FBN1</fullName>
    </submittedName>
</protein>
<evidence type="ECO:0000313" key="14">
    <source>
        <dbReference type="Proteomes" id="UP000597762"/>
    </source>
</evidence>
<dbReference type="InterPro" id="IPR000152">
    <property type="entry name" value="EGF-type_Asp/Asn_hydroxyl_site"/>
</dbReference>
<dbReference type="Proteomes" id="UP000597762">
    <property type="component" value="Unassembled WGS sequence"/>
</dbReference>
<dbReference type="OrthoDB" id="4405280at2759"/>
<dbReference type="Pfam" id="PF14670">
    <property type="entry name" value="FXa_inhibition"/>
    <property type="match status" value="5"/>
</dbReference>
<evidence type="ECO:0000256" key="6">
    <source>
        <dbReference type="ARBA" id="ARBA00023157"/>
    </source>
</evidence>
<feature type="domain" description="EGF-like" evidence="11">
    <location>
        <begin position="1201"/>
        <end position="1241"/>
    </location>
</feature>
<feature type="compositionally biased region" description="Polar residues" evidence="10">
    <location>
        <begin position="92"/>
        <end position="111"/>
    </location>
</feature>
<reference evidence="13" key="1">
    <citation type="submission" date="2021-01" db="EMBL/GenBank/DDBJ databases">
        <authorList>
            <person name="Li R."/>
            <person name="Bekaert M."/>
        </authorList>
    </citation>
    <scope>NUCLEOTIDE SEQUENCE</scope>
    <source>
        <strain evidence="13">Farmed</strain>
    </source>
</reference>
<evidence type="ECO:0000256" key="10">
    <source>
        <dbReference type="SAM" id="MobiDB-lite"/>
    </source>
</evidence>
<dbReference type="InterPro" id="IPR000436">
    <property type="entry name" value="Sushi_SCR_CCP_dom"/>
</dbReference>
<feature type="domain" description="EGF-like" evidence="11">
    <location>
        <begin position="618"/>
        <end position="656"/>
    </location>
</feature>
<dbReference type="SMART" id="SM00032">
    <property type="entry name" value="CCP"/>
    <property type="match status" value="5"/>
</dbReference>
<comment type="caution">
    <text evidence="13">The sequence shown here is derived from an EMBL/GenBank/DDBJ whole genome shotgun (WGS) entry which is preliminary data.</text>
</comment>
<dbReference type="SMART" id="SM00179">
    <property type="entry name" value="EGF_CA"/>
    <property type="match status" value="21"/>
</dbReference>
<keyword evidence="2" id="KW-0964">Secreted</keyword>
<keyword evidence="7" id="KW-0325">Glycoprotein</keyword>
<evidence type="ECO:0000256" key="1">
    <source>
        <dbReference type="ARBA" id="ARBA00004613"/>
    </source>
</evidence>
<evidence type="ECO:0000259" key="12">
    <source>
        <dbReference type="PROSITE" id="PS50923"/>
    </source>
</evidence>
<dbReference type="FunFam" id="2.10.25.10:FF:000014">
    <property type="entry name" value="Latent-transforming growth factor beta-binding protein 3"/>
    <property type="match status" value="1"/>
</dbReference>
<dbReference type="Gene3D" id="2.10.50.10">
    <property type="entry name" value="Tumor Necrosis Factor Receptor, subunit A, domain 2"/>
    <property type="match status" value="3"/>
</dbReference>
<dbReference type="Gene3D" id="2.10.70.10">
    <property type="entry name" value="Complement Module, domain 1"/>
    <property type="match status" value="5"/>
</dbReference>
<dbReference type="GO" id="GO:0005509">
    <property type="term" value="F:calcium ion binding"/>
    <property type="evidence" value="ECO:0007669"/>
    <property type="project" value="InterPro"/>
</dbReference>
<comment type="subcellular location">
    <subcellularLocation>
        <location evidence="1">Secreted</location>
    </subcellularLocation>
</comment>
<dbReference type="InterPro" id="IPR026823">
    <property type="entry name" value="cEGF"/>
</dbReference>
<evidence type="ECO:0000256" key="3">
    <source>
        <dbReference type="ARBA" id="ARBA00022536"/>
    </source>
</evidence>
<feature type="domain" description="EGF-like" evidence="11">
    <location>
        <begin position="918"/>
        <end position="958"/>
    </location>
</feature>
<dbReference type="Pfam" id="PF07645">
    <property type="entry name" value="EGF_CA"/>
    <property type="match status" value="10"/>
</dbReference>
<dbReference type="PROSITE" id="PS01187">
    <property type="entry name" value="EGF_CA"/>
    <property type="match status" value="7"/>
</dbReference>
<keyword evidence="5" id="KW-0677">Repeat</keyword>
<feature type="disulfide bond" evidence="9">
    <location>
        <begin position="1278"/>
        <end position="1305"/>
    </location>
</feature>
<evidence type="ECO:0000313" key="13">
    <source>
        <dbReference type="EMBL" id="CAE1265222.1"/>
    </source>
</evidence>
<keyword evidence="3 8" id="KW-0245">EGF-like domain</keyword>
<evidence type="ECO:0000256" key="9">
    <source>
        <dbReference type="PROSITE-ProRule" id="PRU00302"/>
    </source>
</evidence>
<dbReference type="CDD" id="cd00054">
    <property type="entry name" value="EGF_CA"/>
    <property type="match status" value="1"/>
</dbReference>
<dbReference type="PROSITE" id="PS01186">
    <property type="entry name" value="EGF_2"/>
    <property type="match status" value="9"/>
</dbReference>
<feature type="domain" description="EGF-like" evidence="11">
    <location>
        <begin position="1307"/>
        <end position="1347"/>
    </location>
</feature>
<feature type="disulfide bond" evidence="9">
    <location>
        <begin position="1489"/>
        <end position="1516"/>
    </location>
</feature>
<dbReference type="Gene3D" id="2.10.25.10">
    <property type="entry name" value="Laminin"/>
    <property type="match status" value="20"/>
</dbReference>
<dbReference type="InterPro" id="IPR049883">
    <property type="entry name" value="NOTCH1_EGF-like"/>
</dbReference>
<dbReference type="InterPro" id="IPR035976">
    <property type="entry name" value="Sushi/SCR/CCP_sf"/>
</dbReference>